<dbReference type="Gene3D" id="3.30.1940.10">
    <property type="entry name" value="YtpR-like"/>
    <property type="match status" value="1"/>
</dbReference>
<dbReference type="InterPro" id="IPR002547">
    <property type="entry name" value="tRNA-bd_dom"/>
</dbReference>
<evidence type="ECO:0000256" key="3">
    <source>
        <dbReference type="PROSITE-ProRule" id="PRU00209"/>
    </source>
</evidence>
<evidence type="ECO:0000259" key="4">
    <source>
        <dbReference type="PROSITE" id="PS50886"/>
    </source>
</evidence>
<proteinExistence type="predicted"/>
<organism evidence="5 6">
    <name type="scientific">Candidatus Onthovivens merdipullorum</name>
    <dbReference type="NCBI Taxonomy" id="2840889"/>
    <lineage>
        <taxon>Bacteria</taxon>
        <taxon>Bacillati</taxon>
        <taxon>Bacillota</taxon>
        <taxon>Bacilli</taxon>
        <taxon>Bacillales</taxon>
        <taxon>Candidatus Onthovivens</taxon>
    </lineage>
</organism>
<dbReference type="InterPro" id="IPR037154">
    <property type="entry name" value="YtpR-like_sf"/>
</dbReference>
<dbReference type="NCBIfam" id="NF045760">
    <property type="entry name" value="YtpR"/>
    <property type="match status" value="1"/>
</dbReference>
<feature type="domain" description="TRNA-binding" evidence="4">
    <location>
        <begin position="88"/>
        <end position="199"/>
    </location>
</feature>
<comment type="caution">
    <text evidence="5">The sequence shown here is derived from an EMBL/GenBank/DDBJ whole genome shotgun (WGS) entry which is preliminary data.</text>
</comment>
<dbReference type="GO" id="GO:0000049">
    <property type="term" value="F:tRNA binding"/>
    <property type="evidence" value="ECO:0007669"/>
    <property type="project" value="UniProtKB-UniRule"/>
</dbReference>
<accession>A0A9D9DKD7</accession>
<dbReference type="CDD" id="cd02796">
    <property type="entry name" value="tRNA_bind_bactPheRS"/>
    <property type="match status" value="1"/>
</dbReference>
<dbReference type="SUPFAM" id="SSF50249">
    <property type="entry name" value="Nucleic acid-binding proteins"/>
    <property type="match status" value="1"/>
</dbReference>
<keyword evidence="1 3" id="KW-0820">tRNA-binding</keyword>
<dbReference type="Pfam" id="PF01588">
    <property type="entry name" value="tRNA_bind"/>
    <property type="match status" value="1"/>
</dbReference>
<dbReference type="AlphaFoldDB" id="A0A9D9DKD7"/>
<name>A0A9D9DKD7_9BACL</name>
<evidence type="ECO:0000256" key="2">
    <source>
        <dbReference type="ARBA" id="ARBA00022884"/>
    </source>
</evidence>
<evidence type="ECO:0000256" key="1">
    <source>
        <dbReference type="ARBA" id="ARBA00022555"/>
    </source>
</evidence>
<sequence>MNYGLYYNKEKLGDILFLIIESSTHPNKILKNDEFVLLYKEEKLIGINFLNISNKVNLNTTGLISLPSKELINTLNKILISTNIVIPQKENSGFIVSKIIDIEEHPESDHLHICKVDCGEKEPIQVVCGGYNARLNLKTVLAKPYTFMPDGSEIIPSKLLGIESYGMLCSEKELHLDKLEYKRGIIELDEAYSIGDDFFKVIQ</sequence>
<reference evidence="5" key="2">
    <citation type="journal article" date="2021" name="PeerJ">
        <title>Extensive microbial diversity within the chicken gut microbiome revealed by metagenomics and culture.</title>
        <authorList>
            <person name="Gilroy R."/>
            <person name="Ravi A."/>
            <person name="Getino M."/>
            <person name="Pursley I."/>
            <person name="Horton D.L."/>
            <person name="Alikhan N.F."/>
            <person name="Baker D."/>
            <person name="Gharbi K."/>
            <person name="Hall N."/>
            <person name="Watson M."/>
            <person name="Adriaenssens E.M."/>
            <person name="Foster-Nyarko E."/>
            <person name="Jarju S."/>
            <person name="Secka A."/>
            <person name="Antonio M."/>
            <person name="Oren A."/>
            <person name="Chaudhuri R.R."/>
            <person name="La Ragione R."/>
            <person name="Hildebrand F."/>
            <person name="Pallen M.J."/>
        </authorList>
    </citation>
    <scope>NUCLEOTIDE SEQUENCE</scope>
    <source>
        <strain evidence="5">11159</strain>
    </source>
</reference>
<gene>
    <name evidence="5" type="ORF">IAC58_04260</name>
</gene>
<dbReference type="PROSITE" id="PS50886">
    <property type="entry name" value="TRBD"/>
    <property type="match status" value="1"/>
</dbReference>
<evidence type="ECO:0000313" key="6">
    <source>
        <dbReference type="Proteomes" id="UP000823613"/>
    </source>
</evidence>
<dbReference type="EMBL" id="JADIMY010000086">
    <property type="protein sequence ID" value="MBO8427750.1"/>
    <property type="molecule type" value="Genomic_DNA"/>
</dbReference>
<protein>
    <recommendedName>
        <fullName evidence="4">tRNA-binding domain-containing protein</fullName>
    </recommendedName>
</protein>
<reference evidence="5" key="1">
    <citation type="submission" date="2020-10" db="EMBL/GenBank/DDBJ databases">
        <authorList>
            <person name="Gilroy R."/>
        </authorList>
    </citation>
    <scope>NUCLEOTIDE SEQUENCE</scope>
    <source>
        <strain evidence="5">11159</strain>
    </source>
</reference>
<dbReference type="Proteomes" id="UP000823613">
    <property type="component" value="Unassembled WGS sequence"/>
</dbReference>
<dbReference type="Gene3D" id="2.40.50.140">
    <property type="entry name" value="Nucleic acid-binding proteins"/>
    <property type="match status" value="1"/>
</dbReference>
<evidence type="ECO:0000313" key="5">
    <source>
        <dbReference type="EMBL" id="MBO8427750.1"/>
    </source>
</evidence>
<dbReference type="InterPro" id="IPR033714">
    <property type="entry name" value="tRNA_bind_bactPheRS"/>
</dbReference>
<keyword evidence="2 3" id="KW-0694">RNA-binding</keyword>
<dbReference type="InterPro" id="IPR012340">
    <property type="entry name" value="NA-bd_OB-fold"/>
</dbReference>